<feature type="transmembrane region" description="Helical" evidence="1">
    <location>
        <begin position="168"/>
        <end position="187"/>
    </location>
</feature>
<dbReference type="Proteomes" id="UP001212097">
    <property type="component" value="Chromosome"/>
</dbReference>
<dbReference type="CDD" id="cd17332">
    <property type="entry name" value="MFS_MelB_like"/>
    <property type="match status" value="1"/>
</dbReference>
<evidence type="ECO:0000313" key="3">
    <source>
        <dbReference type="Proteomes" id="UP001212097"/>
    </source>
</evidence>
<proteinExistence type="predicted"/>
<feature type="transmembrane region" description="Helical" evidence="1">
    <location>
        <begin position="390"/>
        <end position="408"/>
    </location>
</feature>
<keyword evidence="1" id="KW-0472">Membrane</keyword>
<feature type="transmembrane region" description="Helical" evidence="1">
    <location>
        <begin position="102"/>
        <end position="119"/>
    </location>
</feature>
<accession>A0ABY7QY83</accession>
<feature type="transmembrane region" description="Helical" evidence="1">
    <location>
        <begin position="428"/>
        <end position="448"/>
    </location>
</feature>
<dbReference type="EMBL" id="CP115668">
    <property type="protein sequence ID" value="WCC79966.1"/>
    <property type="molecule type" value="Genomic_DNA"/>
</dbReference>
<sequence length="474" mass="51543">MSTSTTKSQKAEAVNARDFDLRDMIGYALGDVGNNFTFNLVNSFLMIFYTNVFGLKAALVGALFMSARLIDAFVDIMVGRLIDNAKMTKRGRFTPWVMRMKFPLAASAILLFLPAAGHLPMTTRVIYAFVTYLAWGIFYSFVNIPYGSMASAISGTPRNKTSLSTARSIGSASGAAIVSYVVPLIMYGNNSRQINPHRFFIGVTIFAILGLFCYVGLTMLTVERIRIDKTKPVPLGRMFSEMAHNKALVMLVIIDILVVINQNLSGVTLTYLFNDYFQNKTAMSIALVFNFTTVILVAPFAQTLVRKFGRKESATVALFFAAGIYGATLIIHTHNPWIFLVGLFFGSLGAGVFNLMVWAFITDVIDAQEVMSGEREDGIIYGVNSFARKLAQGIAGGLGGAMLTMIGYQSSSQGGAVQSESVANNLYTLATAIPTVCCLGAALLLLAYPLTRAKVIANADELARRHEAQAEHNA</sequence>
<dbReference type="InterPro" id="IPR039672">
    <property type="entry name" value="MFS_2"/>
</dbReference>
<evidence type="ECO:0000313" key="2">
    <source>
        <dbReference type="EMBL" id="WCC79966.1"/>
    </source>
</evidence>
<dbReference type="InterPro" id="IPR036259">
    <property type="entry name" value="MFS_trans_sf"/>
</dbReference>
<keyword evidence="1" id="KW-1133">Transmembrane helix</keyword>
<keyword evidence="1" id="KW-0812">Transmembrane</keyword>
<feature type="transmembrane region" description="Helical" evidence="1">
    <location>
        <begin position="125"/>
        <end position="147"/>
    </location>
</feature>
<feature type="transmembrane region" description="Helical" evidence="1">
    <location>
        <begin position="281"/>
        <end position="301"/>
    </location>
</feature>
<dbReference type="SUPFAM" id="SSF103473">
    <property type="entry name" value="MFS general substrate transporter"/>
    <property type="match status" value="1"/>
</dbReference>
<protein>
    <submittedName>
        <fullName evidence="2">Glycoside-pentoside-hexuronide (GPH):cation symporter</fullName>
    </submittedName>
</protein>
<dbReference type="NCBIfam" id="TIGR00792">
    <property type="entry name" value="gph"/>
    <property type="match status" value="1"/>
</dbReference>
<feature type="transmembrane region" description="Helical" evidence="1">
    <location>
        <begin position="199"/>
        <end position="222"/>
    </location>
</feature>
<name>A0ABY7QY83_9ACTN</name>
<dbReference type="RefSeq" id="WP_271418150.1">
    <property type="nucleotide sequence ID" value="NZ_CP115668.1"/>
</dbReference>
<dbReference type="PANTHER" id="PTHR11328">
    <property type="entry name" value="MAJOR FACILITATOR SUPERFAMILY DOMAIN-CONTAINING PROTEIN"/>
    <property type="match status" value="1"/>
</dbReference>
<dbReference type="InterPro" id="IPR001927">
    <property type="entry name" value="Na/Gal_symport"/>
</dbReference>
<dbReference type="Pfam" id="PF13347">
    <property type="entry name" value="MFS_2"/>
    <property type="match status" value="1"/>
</dbReference>
<feature type="transmembrane region" description="Helical" evidence="1">
    <location>
        <begin position="243"/>
        <end position="261"/>
    </location>
</feature>
<keyword evidence="3" id="KW-1185">Reference proteome</keyword>
<gene>
    <name evidence="2" type="ORF">O6R08_11110</name>
</gene>
<dbReference type="PANTHER" id="PTHR11328:SF24">
    <property type="entry name" value="MAJOR FACILITATOR SUPERFAMILY (MFS) PROFILE DOMAIN-CONTAINING PROTEIN"/>
    <property type="match status" value="1"/>
</dbReference>
<feature type="transmembrane region" description="Helical" evidence="1">
    <location>
        <begin position="337"/>
        <end position="361"/>
    </location>
</feature>
<reference evidence="2 3" key="1">
    <citation type="submission" date="2023-06" db="EMBL/GenBank/DDBJ databases">
        <title>The Gram-positive Non-spore-bearing Anaerobic Bacilli of Human Feces.</title>
        <authorList>
            <person name="Eggerth A.H."/>
        </authorList>
    </citation>
    <scope>NUCLEOTIDE SEQUENCE [LARGE SCALE GENOMIC DNA]</scope>
    <source>
        <strain evidence="2 3">CBA3108</strain>
    </source>
</reference>
<evidence type="ECO:0000256" key="1">
    <source>
        <dbReference type="SAM" id="Phobius"/>
    </source>
</evidence>
<dbReference type="Gene3D" id="1.20.1250.20">
    <property type="entry name" value="MFS general substrate transporter like domains"/>
    <property type="match status" value="2"/>
</dbReference>
<feature type="transmembrane region" description="Helical" evidence="1">
    <location>
        <begin position="313"/>
        <end position="331"/>
    </location>
</feature>
<organism evidence="2 3">
    <name type="scientific">Cutibacterium equinum</name>
    <dbReference type="NCBI Taxonomy" id="3016342"/>
    <lineage>
        <taxon>Bacteria</taxon>
        <taxon>Bacillati</taxon>
        <taxon>Actinomycetota</taxon>
        <taxon>Actinomycetes</taxon>
        <taxon>Propionibacteriales</taxon>
        <taxon>Propionibacteriaceae</taxon>
        <taxon>Cutibacterium</taxon>
    </lineage>
</organism>